<dbReference type="STRING" id="428993.SAMN06296058_1358"/>
<protein>
    <submittedName>
        <fullName evidence="1">Uncharacterized protein</fullName>
    </submittedName>
</protein>
<dbReference type="EMBL" id="FUZV01000001">
    <property type="protein sequence ID" value="SKC58583.1"/>
    <property type="molecule type" value="Genomic_DNA"/>
</dbReference>
<evidence type="ECO:0000313" key="2">
    <source>
        <dbReference type="Proteomes" id="UP000190341"/>
    </source>
</evidence>
<sequence length="127" mass="14091">MEIKSDNPEHGFQFPGTFQPSAMGMAGAGLEAELPRLLVAAGLDVIHEDISWQHSSNDKYVCKIERAMIYTVGEWNIHVERKAGLPASTWPAPRSAPWLVLAAETIWDSAARSLPRTSPVLRNILLW</sequence>
<evidence type="ECO:0000313" key="1">
    <source>
        <dbReference type="EMBL" id="SKC58583.1"/>
    </source>
</evidence>
<organism evidence="1 2">
    <name type="scientific">Pseudoxanthomonas indica</name>
    <dbReference type="NCBI Taxonomy" id="428993"/>
    <lineage>
        <taxon>Bacteria</taxon>
        <taxon>Pseudomonadati</taxon>
        <taxon>Pseudomonadota</taxon>
        <taxon>Gammaproteobacteria</taxon>
        <taxon>Lysobacterales</taxon>
        <taxon>Lysobacteraceae</taxon>
        <taxon>Pseudoxanthomonas</taxon>
    </lineage>
</organism>
<gene>
    <name evidence="1" type="ORF">SAMN06296058_1358</name>
</gene>
<dbReference type="Proteomes" id="UP000190341">
    <property type="component" value="Unassembled WGS sequence"/>
</dbReference>
<reference evidence="1 2" key="1">
    <citation type="submission" date="2017-02" db="EMBL/GenBank/DDBJ databases">
        <authorList>
            <person name="Peterson S.W."/>
        </authorList>
    </citation>
    <scope>NUCLEOTIDE SEQUENCE [LARGE SCALE GENOMIC DNA]</scope>
    <source>
        <strain evidence="1 2">P15</strain>
    </source>
</reference>
<name>A0A1T5K4J6_9GAMM</name>
<accession>A0A1T5K4J6</accession>
<dbReference type="AlphaFoldDB" id="A0A1T5K4J6"/>
<proteinExistence type="predicted"/>
<keyword evidence="2" id="KW-1185">Reference proteome</keyword>